<name>A0A8S1MNP5_PARPR</name>
<evidence type="ECO:0000313" key="2">
    <source>
        <dbReference type="Proteomes" id="UP000688137"/>
    </source>
</evidence>
<gene>
    <name evidence="1" type="ORF">PPRIM_AZ9-3.1.T0670078</name>
</gene>
<keyword evidence="2" id="KW-1185">Reference proteome</keyword>
<sequence length="146" mass="17777">MFPFTNQVGDIYILCSQQRISNMINIWNEKFSRFHQIFWKQQNRVYDSCLDGDRIKKQYKILFGYNQKRKYYAEVILNMINIRKDLHISIKVILINCNYYFLYGFRDFRCEFFGVNKMIQLQRSIIIKYKDCALGYCGKNEQIDIN</sequence>
<reference evidence="1" key="1">
    <citation type="submission" date="2021-01" db="EMBL/GenBank/DDBJ databases">
        <authorList>
            <consortium name="Genoscope - CEA"/>
            <person name="William W."/>
        </authorList>
    </citation>
    <scope>NUCLEOTIDE SEQUENCE</scope>
</reference>
<protein>
    <submittedName>
        <fullName evidence="1">Uncharacterized protein</fullName>
    </submittedName>
</protein>
<comment type="caution">
    <text evidence="1">The sequence shown here is derived from an EMBL/GenBank/DDBJ whole genome shotgun (WGS) entry which is preliminary data.</text>
</comment>
<dbReference type="EMBL" id="CAJJDM010000070">
    <property type="protein sequence ID" value="CAD8082088.1"/>
    <property type="molecule type" value="Genomic_DNA"/>
</dbReference>
<evidence type="ECO:0000313" key="1">
    <source>
        <dbReference type="EMBL" id="CAD8082088.1"/>
    </source>
</evidence>
<accession>A0A8S1MNP5</accession>
<dbReference type="AlphaFoldDB" id="A0A8S1MNP5"/>
<dbReference type="Proteomes" id="UP000688137">
    <property type="component" value="Unassembled WGS sequence"/>
</dbReference>
<proteinExistence type="predicted"/>
<organism evidence="1 2">
    <name type="scientific">Paramecium primaurelia</name>
    <dbReference type="NCBI Taxonomy" id="5886"/>
    <lineage>
        <taxon>Eukaryota</taxon>
        <taxon>Sar</taxon>
        <taxon>Alveolata</taxon>
        <taxon>Ciliophora</taxon>
        <taxon>Intramacronucleata</taxon>
        <taxon>Oligohymenophorea</taxon>
        <taxon>Peniculida</taxon>
        <taxon>Parameciidae</taxon>
        <taxon>Paramecium</taxon>
    </lineage>
</organism>